<feature type="compositionally biased region" description="Basic and acidic residues" evidence="1">
    <location>
        <begin position="18"/>
        <end position="39"/>
    </location>
</feature>
<proteinExistence type="predicted"/>
<protein>
    <submittedName>
        <fullName evidence="2">Uncharacterized protein</fullName>
    </submittedName>
</protein>
<dbReference type="Proteomes" id="UP000179807">
    <property type="component" value="Unassembled WGS sequence"/>
</dbReference>
<reference evidence="2" key="1">
    <citation type="submission" date="2016-10" db="EMBL/GenBank/DDBJ databases">
        <authorList>
            <person name="Benchimol M."/>
            <person name="Almeida L.G."/>
            <person name="Vasconcelos A.T."/>
            <person name="Perreira-Neves A."/>
            <person name="Rosa I.A."/>
            <person name="Tasca T."/>
            <person name="Bogo M.R."/>
            <person name="de Souza W."/>
        </authorList>
    </citation>
    <scope>NUCLEOTIDE SEQUENCE [LARGE SCALE GENOMIC DNA]</scope>
    <source>
        <strain evidence="2">K</strain>
    </source>
</reference>
<dbReference type="VEuPathDB" id="TrichDB:TRFO_35838"/>
<keyword evidence="3" id="KW-1185">Reference proteome</keyword>
<organism evidence="2 3">
    <name type="scientific">Tritrichomonas foetus</name>
    <dbReference type="NCBI Taxonomy" id="1144522"/>
    <lineage>
        <taxon>Eukaryota</taxon>
        <taxon>Metamonada</taxon>
        <taxon>Parabasalia</taxon>
        <taxon>Tritrichomonadida</taxon>
        <taxon>Tritrichomonadidae</taxon>
        <taxon>Tritrichomonas</taxon>
    </lineage>
</organism>
<evidence type="ECO:0000256" key="1">
    <source>
        <dbReference type="SAM" id="MobiDB-lite"/>
    </source>
</evidence>
<sequence length="78" mass="9118">MGRTTAGVAAKPGRRQRERTPVHREEFQPRGKAPEAEDPKIVELIQLTNELETALRERYPDPEDQKYLGIYQEESRRK</sequence>
<comment type="caution">
    <text evidence="2">The sequence shown here is derived from an EMBL/GenBank/DDBJ whole genome shotgun (WGS) entry which is preliminary data.</text>
</comment>
<feature type="region of interest" description="Disordered" evidence="1">
    <location>
        <begin position="1"/>
        <end position="39"/>
    </location>
</feature>
<dbReference type="GeneID" id="94845192"/>
<dbReference type="RefSeq" id="XP_068351011.1">
    <property type="nucleotide sequence ID" value="XM_068510488.1"/>
</dbReference>
<accession>A0A1J4JFF2</accession>
<evidence type="ECO:0000313" key="3">
    <source>
        <dbReference type="Proteomes" id="UP000179807"/>
    </source>
</evidence>
<name>A0A1J4JFF2_9EUKA</name>
<evidence type="ECO:0000313" key="2">
    <source>
        <dbReference type="EMBL" id="OHS97874.1"/>
    </source>
</evidence>
<dbReference type="AlphaFoldDB" id="A0A1J4JFF2"/>
<gene>
    <name evidence="2" type="ORF">TRFO_35838</name>
</gene>
<dbReference type="EMBL" id="MLAK01001089">
    <property type="protein sequence ID" value="OHS97874.1"/>
    <property type="molecule type" value="Genomic_DNA"/>
</dbReference>